<dbReference type="Gene3D" id="2.130.10.10">
    <property type="entry name" value="YVTN repeat-like/Quinoprotein amine dehydrogenase"/>
    <property type="match status" value="1"/>
</dbReference>
<feature type="region of interest" description="Disordered" evidence="1">
    <location>
        <begin position="435"/>
        <end position="460"/>
    </location>
</feature>
<evidence type="ECO:0000259" key="2">
    <source>
        <dbReference type="Pfam" id="PF15492"/>
    </source>
</evidence>
<feature type="domain" description="Neuroblastoma-amplified sequence N-terminal" evidence="2">
    <location>
        <begin position="71"/>
        <end position="348"/>
    </location>
</feature>
<dbReference type="GO" id="GO:0070939">
    <property type="term" value="C:Dsl1/NZR complex"/>
    <property type="evidence" value="ECO:0007669"/>
    <property type="project" value="TreeGrafter"/>
</dbReference>
<feature type="compositionally biased region" description="Basic and acidic residues" evidence="1">
    <location>
        <begin position="1531"/>
        <end position="1551"/>
    </location>
</feature>
<name>A0A310SPT1_9HYME</name>
<gene>
    <name evidence="3" type="ORF">WN48_03305</name>
</gene>
<accession>A0A310SPT1</accession>
<evidence type="ECO:0000256" key="1">
    <source>
        <dbReference type="SAM" id="MobiDB-lite"/>
    </source>
</evidence>
<feature type="compositionally biased region" description="Acidic residues" evidence="1">
    <location>
        <begin position="449"/>
        <end position="459"/>
    </location>
</feature>
<dbReference type="GO" id="GO:0000149">
    <property type="term" value="F:SNARE binding"/>
    <property type="evidence" value="ECO:0007669"/>
    <property type="project" value="TreeGrafter"/>
</dbReference>
<dbReference type="SUPFAM" id="SSF50978">
    <property type="entry name" value="WD40 repeat-like"/>
    <property type="match status" value="1"/>
</dbReference>
<organism evidence="3 4">
    <name type="scientific">Eufriesea mexicana</name>
    <dbReference type="NCBI Taxonomy" id="516756"/>
    <lineage>
        <taxon>Eukaryota</taxon>
        <taxon>Metazoa</taxon>
        <taxon>Ecdysozoa</taxon>
        <taxon>Arthropoda</taxon>
        <taxon>Hexapoda</taxon>
        <taxon>Insecta</taxon>
        <taxon>Pterygota</taxon>
        <taxon>Neoptera</taxon>
        <taxon>Endopterygota</taxon>
        <taxon>Hymenoptera</taxon>
        <taxon>Apocrita</taxon>
        <taxon>Aculeata</taxon>
        <taxon>Apoidea</taxon>
        <taxon>Anthophila</taxon>
        <taxon>Apidae</taxon>
        <taxon>Eufriesea</taxon>
    </lineage>
</organism>
<dbReference type="OrthoDB" id="19988at2759"/>
<dbReference type="InterPro" id="IPR015943">
    <property type="entry name" value="WD40/YVTN_repeat-like_dom_sf"/>
</dbReference>
<dbReference type="GO" id="GO:0006890">
    <property type="term" value="P:retrograde vesicle-mediated transport, Golgi to endoplasmic reticulum"/>
    <property type="evidence" value="ECO:0007669"/>
    <property type="project" value="TreeGrafter"/>
</dbReference>
<dbReference type="InterPro" id="IPR029145">
    <property type="entry name" value="NBAS_N"/>
</dbReference>
<dbReference type="EMBL" id="KQ761844">
    <property type="protein sequence ID" value="OAD56593.1"/>
    <property type="molecule type" value="Genomic_DNA"/>
</dbReference>
<dbReference type="PANTHER" id="PTHR15922">
    <property type="entry name" value="NEUROBLASTOMA-AMPLIFIED SEQUENCE"/>
    <property type="match status" value="1"/>
</dbReference>
<protein>
    <submittedName>
        <fullName evidence="3">Neuroblastoma-amplified sequence</fullName>
    </submittedName>
</protein>
<reference evidence="3 4" key="1">
    <citation type="submission" date="2015-07" db="EMBL/GenBank/DDBJ databases">
        <title>The genome of Eufriesea mexicana.</title>
        <authorList>
            <person name="Pan H."/>
            <person name="Kapheim K."/>
        </authorList>
    </citation>
    <scope>NUCLEOTIDE SEQUENCE [LARGE SCALE GENOMIC DNA]</scope>
    <source>
        <strain evidence="3">0111107269</strain>
        <tissue evidence="3">Whole body</tissue>
    </source>
</reference>
<dbReference type="Proteomes" id="UP000250275">
    <property type="component" value="Unassembled WGS sequence"/>
</dbReference>
<dbReference type="InterPro" id="IPR036322">
    <property type="entry name" value="WD40_repeat_dom_sf"/>
</dbReference>
<keyword evidence="4" id="KW-1185">Reference proteome</keyword>
<feature type="region of interest" description="Disordered" evidence="1">
    <location>
        <begin position="1524"/>
        <end position="1558"/>
    </location>
</feature>
<sequence>MVNSNELSNKPILYELLEYFIRKQEPELIKCKNDTVILPTTGTIKNALRYLNNRYSLPESISQQISLTLPWKFAIGDYGRLLAILQENVIEIRKAKDEYSSIVGKASVPKDAFPQWRKLAWSPDGTILVLASSNGYISFYNALGNNIFNISPKTVSQNPHILEAGDAIASVIFLKPRMKSEKWSYEFILITYSGLLRSYHVSTTNEYVANYEFSFGSFYKNGINSVVYDEKHHLFYVAGNTITQKLMSTASDSGLTSWRPLNEYPYCKLSFTFDNESKIKSRFSIWNIIPTLNLEPESIIFKIKISPNSKSLTCLHTDGSISLWRLPTLLIQRKWKLSEQPDFNVPNPLGHARSKKFPPGVTEFHPIDIGWWSEEAIIIARYSGSTSVCSTNDLKNLLGTSPEFLAAQPQIYELGSNRGFLCLDYETYITSKKRNRECNTENQTSEASSESEEEADELEPTSILNYTTNLMQSTLYSMTDIERFQPKKKKSKLLFRTYRILGLKSTTPEELYSRKIDIEEYEEALSLANMYNLDTDLVYQTQWRKSELSLNAIQEHLSKVTKRSWVLHECITRVPDTIEAARELLNFGLKGANLKTLIAIGICDNGKFYDKNFYEEFRQLSAIENAIKFAKNGDCRGVEIMFTYHGECLIPHWLAIISFFPETLNPLKYKKLLPECDTDGQLFLLDQCELRQKDWAEKTEFNEIINLESNDKSQLLYKYDPSLCIYRNVLLTPELLQKWYESRAYQIERNSCMIDNALQLIKIAKLHNINGLDNLLLDLETLDDLIYKVYLEDLSLDQLQKLCNLEKIKLLMSITTEKSFVDDIKNFVIPFIKRRHQYLGGELQKHLFTDYLVSTKNTAILALDCIYACNDLDIYEKATCIIDSIAKDRDGRRTSATYTLLEELDKELKCTKILNKYGVKTALNALRKNKSNPEAAKQMLIQMARSLNKRIPPPDEKQWAQLLNEMLEIHGQIFTCIDIEICFEICVSARLMSGIKSNIQNCATLIETKKNEQSLLKVSYEKAVNLILDASKEYFNSSKSLTDSNMELARACLHLIVDDNAQIKEEYDLINSLQILNEFNIRILPLQVRLMQNRLQLIKDCLNKRVDAHKSRQRLLTLANYLRIEMNNSRMQEGKVLELIAQKSLEVKDFNVCAATCQQLMQNNYISAWTVALELGFCENYEDLKSRKKCLWFAINNGPSDILSKALDQIHLIEIQMLHKDLELWLPPDSLSDDYNDADSEEEFIDALTTPQIETKEFVPKVLEASTEIVKTSANIMKDSTFGLIKNLSDTNFWKSRLNFNFSNDQNNDTEYENIDNDDIQSFSCFYEELHKNCKLSNLDTKYTNYSMPDLPNTQLKCCRAFLRIAMLSESSCYGLEASDINHLFLECAKYTIQQDWLLGMTYLLSVQKRCLREAHNILIKLPQTKLYIQSAMYYYSLELHKSLYKDFENLYSFDPLSLIWKMMDIAHKCKKSDIYKPFKHWQTCLFKIYGINKTEISESDQEVEDNNEIEDYKETDDIIAPTQSSSVFTEKSREDETLTENSLHDRRNKIEQNLSESNDKNNVEWTDNWGDFSNEDVLKEFLDTEEIPLEHAIYIRLDMDDSKLHEEAVNILEKKYKNDRPLYAPKMIKAELLNNPISEIVPRIIVQKSEEVKDRNKVKIIYVCSIYP</sequence>
<dbReference type="Pfam" id="PF15492">
    <property type="entry name" value="Nbas_N"/>
    <property type="match status" value="1"/>
</dbReference>
<evidence type="ECO:0000313" key="3">
    <source>
        <dbReference type="EMBL" id="OAD56593.1"/>
    </source>
</evidence>
<proteinExistence type="predicted"/>
<evidence type="ECO:0000313" key="4">
    <source>
        <dbReference type="Proteomes" id="UP000250275"/>
    </source>
</evidence>
<dbReference type="PANTHER" id="PTHR15922:SF2">
    <property type="entry name" value="NBAS SUBUNIT OF NRZ TETHERING COMPLEX"/>
    <property type="match status" value="1"/>
</dbReference>